<evidence type="ECO:0000259" key="2">
    <source>
        <dbReference type="Pfam" id="PF11575"/>
    </source>
</evidence>
<gene>
    <name evidence="3" type="ORF">DLM86_23315</name>
</gene>
<organism evidence="3 4">
    <name type="scientific">Paenibacillus flagellatus</name>
    <dbReference type="NCBI Taxonomy" id="2211139"/>
    <lineage>
        <taxon>Bacteria</taxon>
        <taxon>Bacillati</taxon>
        <taxon>Bacillota</taxon>
        <taxon>Bacilli</taxon>
        <taxon>Bacillales</taxon>
        <taxon>Paenibacillaceae</taxon>
        <taxon>Paenibacillus</taxon>
    </lineage>
</organism>
<evidence type="ECO:0000313" key="4">
    <source>
        <dbReference type="Proteomes" id="UP000247476"/>
    </source>
</evidence>
<keyword evidence="1" id="KW-0472">Membrane</keyword>
<sequence length="268" mass="29867">MNAEPDLSLAATYFHISAAGSADPVYETPATDLLKPATMDDLLRRGRGLLNGLGLDIAVSFVGLAFFGVPATVHTYMWQYDRVLDLSLGNLTVQLEAHGDHAHLVLKIGEVRWRELPADGREAAIVGELDTLFRETVNPIVETAAATAGFKPDLIWNQFGARMISVADFLVRRAPDEAMKSKYEADLALLVRGLPPETFNRRKNPYDHRPRYVESPYKPGETIVVRSSCCMWYRRENGVKCFNCPILSDEQRAEMKTRIEAERKASGG</sequence>
<accession>A0A2V5JYN8</accession>
<dbReference type="RefSeq" id="WP_110842476.1">
    <property type="nucleotide sequence ID" value="NZ_QJVJ01000011.1"/>
</dbReference>
<dbReference type="InterPro" id="IPR024726">
    <property type="entry name" value="FhuF_C"/>
</dbReference>
<reference evidence="3 4" key="1">
    <citation type="submission" date="2018-05" db="EMBL/GenBank/DDBJ databases">
        <title>Paenibacillus flagellatus sp. nov., isolated from selenium mineral soil.</title>
        <authorList>
            <person name="Dai X."/>
        </authorList>
    </citation>
    <scope>NUCLEOTIDE SEQUENCE [LARGE SCALE GENOMIC DNA]</scope>
    <source>
        <strain evidence="3 4">DXL2</strain>
    </source>
</reference>
<feature type="transmembrane region" description="Helical" evidence="1">
    <location>
        <begin position="49"/>
        <end position="69"/>
    </location>
</feature>
<protein>
    <recommendedName>
        <fullName evidence="2">Ferric siderophore reductase C-terminal domain-containing protein</fullName>
    </recommendedName>
</protein>
<evidence type="ECO:0000256" key="1">
    <source>
        <dbReference type="SAM" id="Phobius"/>
    </source>
</evidence>
<dbReference type="GO" id="GO:0051537">
    <property type="term" value="F:2 iron, 2 sulfur cluster binding"/>
    <property type="evidence" value="ECO:0007669"/>
    <property type="project" value="InterPro"/>
</dbReference>
<dbReference type="EMBL" id="QJVJ01000011">
    <property type="protein sequence ID" value="PYI51851.1"/>
    <property type="molecule type" value="Genomic_DNA"/>
</dbReference>
<comment type="caution">
    <text evidence="3">The sequence shown here is derived from an EMBL/GenBank/DDBJ whole genome shotgun (WGS) entry which is preliminary data.</text>
</comment>
<dbReference type="OrthoDB" id="2819999at2"/>
<keyword evidence="1" id="KW-1133">Transmembrane helix</keyword>
<proteinExistence type="predicted"/>
<dbReference type="Proteomes" id="UP000247476">
    <property type="component" value="Unassembled WGS sequence"/>
</dbReference>
<evidence type="ECO:0000313" key="3">
    <source>
        <dbReference type="EMBL" id="PYI51851.1"/>
    </source>
</evidence>
<keyword evidence="1" id="KW-0812">Transmembrane</keyword>
<name>A0A2V5JYN8_9BACL</name>
<dbReference type="AlphaFoldDB" id="A0A2V5JYN8"/>
<dbReference type="Pfam" id="PF11575">
    <property type="entry name" value="FhuF_C"/>
    <property type="match status" value="1"/>
</dbReference>
<feature type="domain" description="Ferric siderophore reductase C-terminal" evidence="2">
    <location>
        <begin position="226"/>
        <end position="245"/>
    </location>
</feature>
<keyword evidence="4" id="KW-1185">Reference proteome</keyword>